<gene>
    <name evidence="2" type="ORF">AAFF_G00237710</name>
</gene>
<name>A0AAD7REC5_9TELE</name>
<dbReference type="Gene3D" id="1.10.8.10">
    <property type="entry name" value="DNA helicase RuvA subunit, C-terminal domain"/>
    <property type="match status" value="1"/>
</dbReference>
<dbReference type="AlphaFoldDB" id="A0AAD7REC5"/>
<evidence type="ECO:0000313" key="2">
    <source>
        <dbReference type="EMBL" id="KAJ8378647.1"/>
    </source>
</evidence>
<keyword evidence="3" id="KW-1185">Reference proteome</keyword>
<evidence type="ECO:0000313" key="3">
    <source>
        <dbReference type="Proteomes" id="UP001221898"/>
    </source>
</evidence>
<dbReference type="CDD" id="cd14392">
    <property type="entry name" value="UBA_Cbl-b"/>
    <property type="match status" value="1"/>
</dbReference>
<accession>A0AAD7REC5</accession>
<dbReference type="Proteomes" id="UP001221898">
    <property type="component" value="Unassembled WGS sequence"/>
</dbReference>
<dbReference type="EMBL" id="JAINUG010000315">
    <property type="protein sequence ID" value="KAJ8378647.1"/>
    <property type="molecule type" value="Genomic_DNA"/>
</dbReference>
<reference evidence="2" key="1">
    <citation type="journal article" date="2023" name="Science">
        <title>Genome structures resolve the early diversification of teleost fishes.</title>
        <authorList>
            <person name="Parey E."/>
            <person name="Louis A."/>
            <person name="Montfort J."/>
            <person name="Bouchez O."/>
            <person name="Roques C."/>
            <person name="Iampietro C."/>
            <person name="Lluch J."/>
            <person name="Castinel A."/>
            <person name="Donnadieu C."/>
            <person name="Desvignes T."/>
            <person name="Floi Bucao C."/>
            <person name="Jouanno E."/>
            <person name="Wen M."/>
            <person name="Mejri S."/>
            <person name="Dirks R."/>
            <person name="Jansen H."/>
            <person name="Henkel C."/>
            <person name="Chen W.J."/>
            <person name="Zahm M."/>
            <person name="Cabau C."/>
            <person name="Klopp C."/>
            <person name="Thompson A.W."/>
            <person name="Robinson-Rechavi M."/>
            <person name="Braasch I."/>
            <person name="Lecointre G."/>
            <person name="Bobe J."/>
            <person name="Postlethwait J.H."/>
            <person name="Berthelot C."/>
            <person name="Roest Crollius H."/>
            <person name="Guiguen Y."/>
        </authorList>
    </citation>
    <scope>NUCLEOTIDE SEQUENCE</scope>
    <source>
        <strain evidence="2">NC1722</strain>
    </source>
</reference>
<sequence>MIHSCNPLLRAPAAPTLETQLHRAFIVPPLPSNRRPASGHDTIPFIPDFFELLNGAGPAGAGSRHGGDKPAARLSQEYDHLPPTTGTALLPSCLSVSVCTAPRPGRPSPAPDPLPEVLHHHRRSHGKTSGGHHSADGKIARLMGEGYSFEDVKRALMIAQNKVDVARHILREFALVAPRLNLQP</sequence>
<proteinExistence type="predicted"/>
<feature type="region of interest" description="Disordered" evidence="1">
    <location>
        <begin position="102"/>
        <end position="136"/>
    </location>
</feature>
<organism evidence="2 3">
    <name type="scientific">Aldrovandia affinis</name>
    <dbReference type="NCBI Taxonomy" id="143900"/>
    <lineage>
        <taxon>Eukaryota</taxon>
        <taxon>Metazoa</taxon>
        <taxon>Chordata</taxon>
        <taxon>Craniata</taxon>
        <taxon>Vertebrata</taxon>
        <taxon>Euteleostomi</taxon>
        <taxon>Actinopterygii</taxon>
        <taxon>Neopterygii</taxon>
        <taxon>Teleostei</taxon>
        <taxon>Notacanthiformes</taxon>
        <taxon>Halosauridae</taxon>
        <taxon>Aldrovandia</taxon>
    </lineage>
</organism>
<feature type="compositionally biased region" description="Pro residues" evidence="1">
    <location>
        <begin position="104"/>
        <end position="114"/>
    </location>
</feature>
<comment type="caution">
    <text evidence="2">The sequence shown here is derived from an EMBL/GenBank/DDBJ whole genome shotgun (WGS) entry which is preliminary data.</text>
</comment>
<protein>
    <submittedName>
        <fullName evidence="2">Uncharacterized protein</fullName>
    </submittedName>
</protein>
<evidence type="ECO:0000256" key="1">
    <source>
        <dbReference type="SAM" id="MobiDB-lite"/>
    </source>
</evidence>